<reference evidence="2" key="1">
    <citation type="journal article" date="2019" name="Int. J. Syst. Evol. Microbiol.">
        <title>The Global Catalogue of Microorganisms (GCM) 10K type strain sequencing project: providing services to taxonomists for standard genome sequencing and annotation.</title>
        <authorList>
            <consortium name="The Broad Institute Genomics Platform"/>
            <consortium name="The Broad Institute Genome Sequencing Center for Infectious Disease"/>
            <person name="Wu L."/>
            <person name="Ma J."/>
        </authorList>
    </citation>
    <scope>NUCLEOTIDE SEQUENCE [LARGE SCALE GENOMIC DNA]</scope>
    <source>
        <strain evidence="2">JCM 17727</strain>
    </source>
</reference>
<proteinExistence type="predicted"/>
<dbReference type="EMBL" id="BAABFU010000001">
    <property type="protein sequence ID" value="GAA4346663.1"/>
    <property type="molecule type" value="Genomic_DNA"/>
</dbReference>
<name>A0ABP8HXE3_9GAMM</name>
<keyword evidence="2" id="KW-1185">Reference proteome</keyword>
<gene>
    <name evidence="1" type="ORF">GCM10023150_08280</name>
</gene>
<dbReference type="InterPro" id="IPR021675">
    <property type="entry name" value="DUF3261"/>
</dbReference>
<dbReference type="PROSITE" id="PS51257">
    <property type="entry name" value="PROKAR_LIPOPROTEIN"/>
    <property type="match status" value="1"/>
</dbReference>
<dbReference type="Pfam" id="PF11659">
    <property type="entry name" value="DUF3261"/>
    <property type="match status" value="1"/>
</dbReference>
<protein>
    <submittedName>
        <fullName evidence="1">DUF3261 domain-containing protein</fullName>
    </submittedName>
</protein>
<organism evidence="1 2">
    <name type="scientific">Kangiella taiwanensis</name>
    <dbReference type="NCBI Taxonomy" id="1079179"/>
    <lineage>
        <taxon>Bacteria</taxon>
        <taxon>Pseudomonadati</taxon>
        <taxon>Pseudomonadota</taxon>
        <taxon>Gammaproteobacteria</taxon>
        <taxon>Kangiellales</taxon>
        <taxon>Kangiellaceae</taxon>
        <taxon>Kangiella</taxon>
    </lineage>
</organism>
<evidence type="ECO:0000313" key="1">
    <source>
        <dbReference type="EMBL" id="GAA4346663.1"/>
    </source>
</evidence>
<evidence type="ECO:0000313" key="2">
    <source>
        <dbReference type="Proteomes" id="UP001501294"/>
    </source>
</evidence>
<comment type="caution">
    <text evidence="1">The sequence shown here is derived from an EMBL/GenBank/DDBJ whole genome shotgun (WGS) entry which is preliminary data.</text>
</comment>
<dbReference type="Proteomes" id="UP001501294">
    <property type="component" value="Unassembled WGS sequence"/>
</dbReference>
<accession>A0ABP8HXE3</accession>
<dbReference type="RefSeq" id="WP_223576853.1">
    <property type="nucleotide sequence ID" value="NZ_BAABFU010000001.1"/>
</dbReference>
<sequence length="193" mass="21705">MRILALAISVFILSGCLSSYHSKHNSVFIAEGMSFELIPSVPFDNGLVLTQSATITYNNESHDLIFQTEILKDRLTMVGLTPTGTRIFTIRMQQGFVDAKGFSSLVENIKPEYILADLQLSLWPLEELRGAIQRGTVSQPDKYLRKVNHQGMTVITIVYSDPVAYQGTIEFTHKERGYHLVLSPLSVEFMPHD</sequence>